<protein>
    <submittedName>
        <fullName evidence="2">Putative lactoylglutathione lyase</fullName>
    </submittedName>
</protein>
<dbReference type="GO" id="GO:0016829">
    <property type="term" value="F:lyase activity"/>
    <property type="evidence" value="ECO:0007669"/>
    <property type="project" value="UniProtKB-KW"/>
</dbReference>
<dbReference type="AlphaFoldDB" id="A0A0B2BCW3"/>
<dbReference type="SUPFAM" id="SSF54593">
    <property type="entry name" value="Glyoxalase/Bleomycin resistance protein/Dihydroxybiphenyl dioxygenase"/>
    <property type="match status" value="1"/>
</dbReference>
<gene>
    <name evidence="2" type="ORF">CLV56_0140</name>
</gene>
<dbReference type="Gene3D" id="3.10.180.10">
    <property type="entry name" value="2,3-Dihydroxybiphenyl 1,2-Dioxygenase, domain 1"/>
    <property type="match status" value="1"/>
</dbReference>
<organism evidence="2 3">
    <name type="scientific">Mumia flava</name>
    <dbReference type="NCBI Taxonomy" id="1348852"/>
    <lineage>
        <taxon>Bacteria</taxon>
        <taxon>Bacillati</taxon>
        <taxon>Actinomycetota</taxon>
        <taxon>Actinomycetes</taxon>
        <taxon>Propionibacteriales</taxon>
        <taxon>Nocardioidaceae</taxon>
        <taxon>Mumia</taxon>
    </lineage>
</organism>
<dbReference type="Pfam" id="PF00903">
    <property type="entry name" value="Glyoxalase"/>
    <property type="match status" value="1"/>
</dbReference>
<keyword evidence="3" id="KW-1185">Reference proteome</keyword>
<dbReference type="OrthoDB" id="485032at2"/>
<dbReference type="EMBL" id="PGEZ01000001">
    <property type="protein sequence ID" value="PJJ55937.1"/>
    <property type="molecule type" value="Genomic_DNA"/>
</dbReference>
<reference evidence="2 3" key="1">
    <citation type="submission" date="2017-11" db="EMBL/GenBank/DDBJ databases">
        <title>Genomic Encyclopedia of Archaeal and Bacterial Type Strains, Phase II (KMG-II): From Individual Species to Whole Genera.</title>
        <authorList>
            <person name="Goeker M."/>
        </authorList>
    </citation>
    <scope>NUCLEOTIDE SEQUENCE [LARGE SCALE GENOMIC DNA]</scope>
    <source>
        <strain evidence="2 3">DSM 27763</strain>
    </source>
</reference>
<feature type="domain" description="VOC" evidence="1">
    <location>
        <begin position="4"/>
        <end position="134"/>
    </location>
</feature>
<dbReference type="InterPro" id="IPR004360">
    <property type="entry name" value="Glyas_Fos-R_dOase_dom"/>
</dbReference>
<dbReference type="PROSITE" id="PS51819">
    <property type="entry name" value="VOC"/>
    <property type="match status" value="1"/>
</dbReference>
<dbReference type="InterPro" id="IPR029068">
    <property type="entry name" value="Glyas_Bleomycin-R_OHBP_Dase"/>
</dbReference>
<name>A0A0B2BCW3_9ACTN</name>
<keyword evidence="2" id="KW-0456">Lyase</keyword>
<sequence>MDWKLELVTLPVTDVDRAKEFYIERLGFRLDVDHDVSDDFRIVQLTPPGSSCSITFGVGVGAGTGAVRSLRLVVSDIEAAYEELQARGLESGGIVHFVRGDPEPKPGPDPERGDFMSYVFFDDPDGNGWGVQEAGHRS</sequence>
<dbReference type="RefSeq" id="WP_039357545.1">
    <property type="nucleotide sequence ID" value="NZ_PGEZ01000001.1"/>
</dbReference>
<evidence type="ECO:0000313" key="2">
    <source>
        <dbReference type="EMBL" id="PJJ55937.1"/>
    </source>
</evidence>
<dbReference type="PANTHER" id="PTHR36437">
    <property type="entry name" value="GLYOXALASE/BLEOMYCIN RESISTANCE PROTEIN/DIOXYGENASE"/>
    <property type="match status" value="1"/>
</dbReference>
<dbReference type="PANTHER" id="PTHR36437:SF2">
    <property type="entry name" value="GLYOXALASE_BLEOMYCIN RESISTANCE PROTEIN_DIOXYGENASE"/>
    <property type="match status" value="1"/>
</dbReference>
<proteinExistence type="predicted"/>
<dbReference type="Proteomes" id="UP000230842">
    <property type="component" value="Unassembled WGS sequence"/>
</dbReference>
<comment type="caution">
    <text evidence="2">The sequence shown here is derived from an EMBL/GenBank/DDBJ whole genome shotgun (WGS) entry which is preliminary data.</text>
</comment>
<evidence type="ECO:0000313" key="3">
    <source>
        <dbReference type="Proteomes" id="UP000230842"/>
    </source>
</evidence>
<evidence type="ECO:0000259" key="1">
    <source>
        <dbReference type="PROSITE" id="PS51819"/>
    </source>
</evidence>
<dbReference type="InterPro" id="IPR037523">
    <property type="entry name" value="VOC_core"/>
</dbReference>
<accession>A0A0B2BCW3</accession>